<name>A0ABW3IVV0_9RHOB</name>
<dbReference type="Proteomes" id="UP001597108">
    <property type="component" value="Unassembled WGS sequence"/>
</dbReference>
<proteinExistence type="predicted"/>
<evidence type="ECO:0000313" key="2">
    <source>
        <dbReference type="Proteomes" id="UP001597108"/>
    </source>
</evidence>
<dbReference type="RefSeq" id="WP_386077265.1">
    <property type="nucleotide sequence ID" value="NZ_JBHTJT010000049.1"/>
</dbReference>
<keyword evidence="2" id="KW-1185">Reference proteome</keyword>
<organism evidence="1 2">
    <name type="scientific">Tropicimonas aquimaris</name>
    <dbReference type="NCBI Taxonomy" id="914152"/>
    <lineage>
        <taxon>Bacteria</taxon>
        <taxon>Pseudomonadati</taxon>
        <taxon>Pseudomonadota</taxon>
        <taxon>Alphaproteobacteria</taxon>
        <taxon>Rhodobacterales</taxon>
        <taxon>Roseobacteraceae</taxon>
        <taxon>Tropicimonas</taxon>
    </lineage>
</organism>
<protein>
    <submittedName>
        <fullName evidence="1">Uncharacterized protein</fullName>
    </submittedName>
</protein>
<gene>
    <name evidence="1" type="ORF">ACFQ2S_20095</name>
</gene>
<sequence>MIAETPCVVFVVSREAIECLKRVDPAVALELLEPIGSAQAHRLARTPALLQIHQRPPGASSD</sequence>
<dbReference type="EMBL" id="JBHTJT010000049">
    <property type="protein sequence ID" value="MFD0981940.1"/>
    <property type="molecule type" value="Genomic_DNA"/>
</dbReference>
<comment type="caution">
    <text evidence="1">The sequence shown here is derived from an EMBL/GenBank/DDBJ whole genome shotgun (WGS) entry which is preliminary data.</text>
</comment>
<evidence type="ECO:0000313" key="1">
    <source>
        <dbReference type="EMBL" id="MFD0981940.1"/>
    </source>
</evidence>
<accession>A0ABW3IVV0</accession>
<reference evidence="2" key="1">
    <citation type="journal article" date="2019" name="Int. J. Syst. Evol. Microbiol.">
        <title>The Global Catalogue of Microorganisms (GCM) 10K type strain sequencing project: providing services to taxonomists for standard genome sequencing and annotation.</title>
        <authorList>
            <consortium name="The Broad Institute Genomics Platform"/>
            <consortium name="The Broad Institute Genome Sequencing Center for Infectious Disease"/>
            <person name="Wu L."/>
            <person name="Ma J."/>
        </authorList>
    </citation>
    <scope>NUCLEOTIDE SEQUENCE [LARGE SCALE GENOMIC DNA]</scope>
    <source>
        <strain evidence="2">CCUG 60524</strain>
    </source>
</reference>